<evidence type="ECO:0000256" key="1">
    <source>
        <dbReference type="ARBA" id="ARBA00004651"/>
    </source>
</evidence>
<dbReference type="PANTHER" id="PTHR30353:SF15">
    <property type="entry name" value="INNER MEMBRANE PROTEIN YABI"/>
    <property type="match status" value="1"/>
</dbReference>
<evidence type="ECO:0000256" key="7">
    <source>
        <dbReference type="SAM" id="MobiDB-lite"/>
    </source>
</evidence>
<keyword evidence="4 8" id="KW-0812">Transmembrane</keyword>
<feature type="transmembrane region" description="Helical" evidence="8">
    <location>
        <begin position="416"/>
        <end position="437"/>
    </location>
</feature>
<feature type="transmembrane region" description="Helical" evidence="8">
    <location>
        <begin position="153"/>
        <end position="173"/>
    </location>
</feature>
<dbReference type="Proteomes" id="UP000003704">
    <property type="component" value="Unassembled WGS sequence"/>
</dbReference>
<keyword evidence="6 8" id="KW-0472">Membrane</keyword>
<evidence type="ECO:0000256" key="6">
    <source>
        <dbReference type="ARBA" id="ARBA00023136"/>
    </source>
</evidence>
<evidence type="ECO:0000256" key="2">
    <source>
        <dbReference type="ARBA" id="ARBA00010792"/>
    </source>
</evidence>
<evidence type="ECO:0000256" key="4">
    <source>
        <dbReference type="ARBA" id="ARBA00022692"/>
    </source>
</evidence>
<feature type="transmembrane region" description="Helical" evidence="8">
    <location>
        <begin position="449"/>
        <end position="468"/>
    </location>
</feature>
<feature type="transmembrane region" description="Helical" evidence="8">
    <location>
        <begin position="391"/>
        <end position="410"/>
    </location>
</feature>
<organism evidence="11 12">
    <name type="scientific">Hydrocarboniphaga effusa AP103</name>
    <dbReference type="NCBI Taxonomy" id="1172194"/>
    <lineage>
        <taxon>Bacteria</taxon>
        <taxon>Pseudomonadati</taxon>
        <taxon>Pseudomonadota</taxon>
        <taxon>Gammaproteobacteria</taxon>
        <taxon>Nevskiales</taxon>
        <taxon>Nevskiaceae</taxon>
        <taxon>Hydrocarboniphaga</taxon>
    </lineage>
</organism>
<feature type="transmembrane region" description="Helical" evidence="8">
    <location>
        <begin position="367"/>
        <end position="384"/>
    </location>
</feature>
<feature type="domain" description="LssY-like C-terminal" evidence="10">
    <location>
        <begin position="501"/>
        <end position="612"/>
    </location>
</feature>
<evidence type="ECO:0000313" key="12">
    <source>
        <dbReference type="Proteomes" id="UP000003704"/>
    </source>
</evidence>
<dbReference type="AlphaFoldDB" id="I7ZIR2"/>
<evidence type="ECO:0000256" key="3">
    <source>
        <dbReference type="ARBA" id="ARBA00022475"/>
    </source>
</evidence>
<keyword evidence="3" id="KW-1003">Cell membrane</keyword>
<feature type="transmembrane region" description="Helical" evidence="8">
    <location>
        <begin position="242"/>
        <end position="262"/>
    </location>
</feature>
<comment type="caution">
    <text evidence="11">The sequence shown here is derived from an EMBL/GenBank/DDBJ whole genome shotgun (WGS) entry which is preliminary data.</text>
</comment>
<dbReference type="InterPro" id="IPR025902">
    <property type="entry name" value="LssY-like-C_dom"/>
</dbReference>
<comment type="subcellular location">
    <subcellularLocation>
        <location evidence="1">Cell membrane</location>
        <topology evidence="1">Multi-pass membrane protein</topology>
    </subcellularLocation>
</comment>
<feature type="transmembrane region" description="Helical" evidence="8">
    <location>
        <begin position="20"/>
        <end position="52"/>
    </location>
</feature>
<keyword evidence="5 8" id="KW-1133">Transmembrane helix</keyword>
<proteinExistence type="inferred from homology"/>
<dbReference type="SUPFAM" id="SSF48317">
    <property type="entry name" value="Acid phosphatase/Vanadium-dependent haloperoxidase"/>
    <property type="match status" value="1"/>
</dbReference>
<dbReference type="RefSeq" id="WP_007184723.1">
    <property type="nucleotide sequence ID" value="NZ_AKGD01000001.1"/>
</dbReference>
<feature type="region of interest" description="Disordered" evidence="7">
    <location>
        <begin position="670"/>
        <end position="695"/>
    </location>
</feature>
<dbReference type="EMBL" id="AKGD01000001">
    <property type="protein sequence ID" value="EIT71637.1"/>
    <property type="molecule type" value="Genomic_DNA"/>
</dbReference>
<dbReference type="STRING" id="1172194.WQQ_17740"/>
<dbReference type="GO" id="GO:0005886">
    <property type="term" value="C:plasma membrane"/>
    <property type="evidence" value="ECO:0007669"/>
    <property type="project" value="UniProtKB-SubCell"/>
</dbReference>
<evidence type="ECO:0000259" key="9">
    <source>
        <dbReference type="Pfam" id="PF09335"/>
    </source>
</evidence>
<feature type="domain" description="VTT" evidence="9">
    <location>
        <begin position="39"/>
        <end position="162"/>
    </location>
</feature>
<reference evidence="11 12" key="1">
    <citation type="journal article" date="2012" name="J. Bacteriol.">
        <title>Genome Sequence of n-Alkane-Degrading Hydrocarboniphaga effusa Strain AP103T (ATCC BAA-332T).</title>
        <authorList>
            <person name="Chang H.K."/>
            <person name="Zylstra G.J."/>
            <person name="Chae J.C."/>
        </authorList>
    </citation>
    <scope>NUCLEOTIDE SEQUENCE [LARGE SCALE GENOMIC DNA]</scope>
    <source>
        <strain evidence="11 12">AP103</strain>
    </source>
</reference>
<dbReference type="InterPro" id="IPR032816">
    <property type="entry name" value="VTT_dom"/>
</dbReference>
<sequence>MLDQAQDFLNWVAAHPGLALGLLFLVSLLDAVFLVGAFVPASIMLFAVGALVAMGSLELWPTAAVAAAGAMIGDGLSFWLGRRYGERLFQIPLLQRYPDFVNGGRRFFDKHGGKGVWLARFLGPVRAITPALAGAAGMPTWVFILADYSAAYLWALIYILPGVLFGASMGLAAEVAARLAGLLVLIFGLVIFFIWFVPLLMGALQRQTERAIGPVLDWSRRHRHLGRFGAALADPEQPETPALAIVALTLVLLGGFWLFALAEAGAHPYPSPIDALIYQTLHDLQTPWGNSLAYALAQLGSPWVYGPTAIAVFAVLVSRRRLRAAAHWAAAVGFSTVISLSLHAVPIRLAPAAYYHGLGAAALPRDLVMVFVIYGFAAVLLATYRRTRIRRFVYVASTVLLTLIVLSRLYLGVEWFSLSLFSAVISLVWIGALGLGYRRHGPERLFLRSFTLPVIAIFVASAAIRWGIGAGLPDRPLATDRVQTIESSTWASGGYRQLPLQRIDLRGRSEDPFELQWAGQLPDITASLDAAGWKPLAPLTPGNLLLWLTTSSPIGLLPLLPQVHAGSHQQLALRREQDDEHQQVLRLWLSGWQLPTGEPIWLGQLSAQRARTFYRLLRYPVADNAALVDFSVPAPFEQRQVPANNGSRSGTLWLIGKGLNLYTAPYADADALSPQPVPLPPSPTPTTTPKPAEHG</sequence>
<dbReference type="Pfam" id="PF14067">
    <property type="entry name" value="LssY_C"/>
    <property type="match status" value="1"/>
</dbReference>
<dbReference type="InterPro" id="IPR036938">
    <property type="entry name" value="PAP2/HPO_sf"/>
</dbReference>
<feature type="transmembrane region" description="Helical" evidence="8">
    <location>
        <begin position="59"/>
        <end position="80"/>
    </location>
</feature>
<comment type="similarity">
    <text evidence="2">Belongs to the DedA family.</text>
</comment>
<evidence type="ECO:0000256" key="5">
    <source>
        <dbReference type="ARBA" id="ARBA00022989"/>
    </source>
</evidence>
<evidence type="ECO:0000313" key="11">
    <source>
        <dbReference type="EMBL" id="EIT71637.1"/>
    </source>
</evidence>
<feature type="transmembrane region" description="Helical" evidence="8">
    <location>
        <begin position="179"/>
        <end position="200"/>
    </location>
</feature>
<evidence type="ECO:0000256" key="8">
    <source>
        <dbReference type="SAM" id="Phobius"/>
    </source>
</evidence>
<accession>I7ZIR2</accession>
<keyword evidence="12" id="KW-1185">Reference proteome</keyword>
<gene>
    <name evidence="11" type="ORF">WQQ_17740</name>
</gene>
<dbReference type="PANTHER" id="PTHR30353">
    <property type="entry name" value="INNER MEMBRANE PROTEIN DEDA-RELATED"/>
    <property type="match status" value="1"/>
</dbReference>
<feature type="compositionally biased region" description="Pro residues" evidence="7">
    <location>
        <begin position="675"/>
        <end position="688"/>
    </location>
</feature>
<feature type="transmembrane region" description="Helical" evidence="8">
    <location>
        <begin position="292"/>
        <end position="316"/>
    </location>
</feature>
<dbReference type="OrthoDB" id="9780918at2"/>
<feature type="transmembrane region" description="Helical" evidence="8">
    <location>
        <begin position="328"/>
        <end position="347"/>
    </location>
</feature>
<name>I7ZIR2_9GAMM</name>
<protein>
    <submittedName>
        <fullName evidence="11">Uncharacterized protein</fullName>
    </submittedName>
</protein>
<dbReference type="Pfam" id="PF09335">
    <property type="entry name" value="VTT_dom"/>
    <property type="match status" value="1"/>
</dbReference>
<evidence type="ECO:0000259" key="10">
    <source>
        <dbReference type="Pfam" id="PF14067"/>
    </source>
</evidence>
<dbReference type="InterPro" id="IPR032818">
    <property type="entry name" value="DedA-like"/>
</dbReference>